<dbReference type="PROSITE" id="PS51257">
    <property type="entry name" value="PROKAR_LIPOPROTEIN"/>
    <property type="match status" value="1"/>
</dbReference>
<dbReference type="InterPro" id="IPR015168">
    <property type="entry name" value="SsuA/THI5"/>
</dbReference>
<proteinExistence type="predicted"/>
<dbReference type="SUPFAM" id="SSF53850">
    <property type="entry name" value="Periplasmic binding protein-like II"/>
    <property type="match status" value="1"/>
</dbReference>
<dbReference type="PANTHER" id="PTHR31528">
    <property type="entry name" value="4-AMINO-5-HYDROXYMETHYL-2-METHYLPYRIMIDINE PHOSPHATE SYNTHASE THI11-RELATED"/>
    <property type="match status" value="1"/>
</dbReference>
<dbReference type="PANTHER" id="PTHR31528:SF3">
    <property type="entry name" value="THIAMINE BIOSYNTHESIS PROTEIN HI_0357-RELATED"/>
    <property type="match status" value="1"/>
</dbReference>
<accession>A0ABU6P242</accession>
<feature type="signal peptide" evidence="2">
    <location>
        <begin position="1"/>
        <end position="20"/>
    </location>
</feature>
<organism evidence="4 5">
    <name type="scientific">Metabacillus fastidiosus</name>
    <dbReference type="NCBI Taxonomy" id="1458"/>
    <lineage>
        <taxon>Bacteria</taxon>
        <taxon>Bacillati</taxon>
        <taxon>Bacillota</taxon>
        <taxon>Bacilli</taxon>
        <taxon>Bacillales</taxon>
        <taxon>Bacillaceae</taxon>
        <taxon>Metabacillus</taxon>
    </lineage>
</organism>
<feature type="chain" id="PRO_5045608777" evidence="2">
    <location>
        <begin position="21"/>
        <end position="344"/>
    </location>
</feature>
<dbReference type="EMBL" id="JARTFS010000016">
    <property type="protein sequence ID" value="MED4403430.1"/>
    <property type="molecule type" value="Genomic_DNA"/>
</dbReference>
<feature type="region of interest" description="Disordered" evidence="1">
    <location>
        <begin position="29"/>
        <end position="50"/>
    </location>
</feature>
<name>A0ABU6P242_9BACI</name>
<keyword evidence="2" id="KW-0732">Signal</keyword>
<evidence type="ECO:0000313" key="4">
    <source>
        <dbReference type="EMBL" id="MED4403430.1"/>
    </source>
</evidence>
<keyword evidence="5" id="KW-1185">Reference proteome</keyword>
<protein>
    <submittedName>
        <fullName evidence="4">ABC transporter substrate-binding protein</fullName>
    </submittedName>
</protein>
<comment type="caution">
    <text evidence="4">The sequence shown here is derived from an EMBL/GenBank/DDBJ whole genome shotgun (WGS) entry which is preliminary data.</text>
</comment>
<feature type="domain" description="SsuA/THI5-like" evidence="3">
    <location>
        <begin position="62"/>
        <end position="264"/>
    </location>
</feature>
<evidence type="ECO:0000256" key="1">
    <source>
        <dbReference type="SAM" id="MobiDB-lite"/>
    </source>
</evidence>
<sequence>MLKRVTALFIFILVFSQILAGCGKTVNTTDSSVSNPKENTASSAETSGEPKKVTQVLDWFPQPTHGGLYTAQVKDFYKENNLDVTIQPGGPQVSPVQIVSSGQAEFGLASADSILLAREQGIPIVGVAALLQKSPSALFYHKGDSIQSFADLNGRKVYAHLPATYWKYLKHTYKLDRVEEFQFNGQYTNFINDKKSLTQGYTTNTPSSLKKENVEVESLLVADSGYEPYYSIIFTTEKYLKENPDIVKAYVAASIKGWDFYKDHIEVGSEALKEVNKDASLEELNDEAKLQKEFVYGGEAAENGVGYMSLERWQTLNEQLHEIGELKKNEDVQKAFTTEFLPEK</sequence>
<dbReference type="Gene3D" id="3.40.190.10">
    <property type="entry name" value="Periplasmic binding protein-like II"/>
    <property type="match status" value="2"/>
</dbReference>
<gene>
    <name evidence="4" type="ORF">P9271_19155</name>
</gene>
<dbReference type="InterPro" id="IPR027939">
    <property type="entry name" value="NMT1/THI5"/>
</dbReference>
<feature type="compositionally biased region" description="Polar residues" evidence="1">
    <location>
        <begin position="29"/>
        <end position="46"/>
    </location>
</feature>
<dbReference type="RefSeq" id="WP_066228293.1">
    <property type="nucleotide sequence ID" value="NZ_JARTFQ010000001.1"/>
</dbReference>
<dbReference type="Pfam" id="PF09084">
    <property type="entry name" value="NMT1"/>
    <property type="match status" value="1"/>
</dbReference>
<dbReference type="Proteomes" id="UP001342826">
    <property type="component" value="Unassembled WGS sequence"/>
</dbReference>
<reference evidence="4 5" key="1">
    <citation type="submission" date="2023-03" db="EMBL/GenBank/DDBJ databases">
        <title>Bacillus Genome Sequencing.</title>
        <authorList>
            <person name="Dunlap C."/>
        </authorList>
    </citation>
    <scope>NUCLEOTIDE SEQUENCE [LARGE SCALE GENOMIC DNA]</scope>
    <source>
        <strain evidence="4 5">NRS-1717</strain>
    </source>
</reference>
<evidence type="ECO:0000256" key="2">
    <source>
        <dbReference type="SAM" id="SignalP"/>
    </source>
</evidence>
<evidence type="ECO:0000259" key="3">
    <source>
        <dbReference type="Pfam" id="PF09084"/>
    </source>
</evidence>
<dbReference type="GeneID" id="301140768"/>
<evidence type="ECO:0000313" key="5">
    <source>
        <dbReference type="Proteomes" id="UP001342826"/>
    </source>
</evidence>